<dbReference type="EMBL" id="BAAALV010000004">
    <property type="protein sequence ID" value="GAA1917157.1"/>
    <property type="molecule type" value="Genomic_DNA"/>
</dbReference>
<dbReference type="InterPro" id="IPR026893">
    <property type="entry name" value="Tyr/Ser_Pase_IphP-type"/>
</dbReference>
<evidence type="ECO:0000259" key="2">
    <source>
        <dbReference type="PROSITE" id="PS50056"/>
    </source>
</evidence>
<name>A0ABP5APV1_9MICC</name>
<dbReference type="InterPro" id="IPR000387">
    <property type="entry name" value="Tyr_Pase_dom"/>
</dbReference>
<dbReference type="Pfam" id="PF13350">
    <property type="entry name" value="Y_phosphatase3"/>
    <property type="match status" value="1"/>
</dbReference>
<gene>
    <name evidence="3" type="ORF">GCM10009688_22760</name>
</gene>
<dbReference type="PANTHER" id="PTHR31126:SF1">
    <property type="entry name" value="TYROSINE SPECIFIC PROTEIN PHOSPHATASES DOMAIN-CONTAINING PROTEIN"/>
    <property type="match status" value="1"/>
</dbReference>
<dbReference type="PROSITE" id="PS50056">
    <property type="entry name" value="TYR_PHOSPHATASE_2"/>
    <property type="match status" value="1"/>
</dbReference>
<comment type="similarity">
    <text evidence="1">Belongs to the protein-tyrosine phosphatase family.</text>
</comment>
<evidence type="ECO:0000313" key="3">
    <source>
        <dbReference type="EMBL" id="GAA1917157.1"/>
    </source>
</evidence>
<dbReference type="PANTHER" id="PTHR31126">
    <property type="entry name" value="TYROSINE-PROTEIN PHOSPHATASE"/>
    <property type="match status" value="1"/>
</dbReference>
<feature type="domain" description="Tyrosine specific protein phosphatases" evidence="2">
    <location>
        <begin position="149"/>
        <end position="214"/>
    </location>
</feature>
<evidence type="ECO:0000313" key="4">
    <source>
        <dbReference type="Proteomes" id="UP001500784"/>
    </source>
</evidence>
<protein>
    <recommendedName>
        <fullName evidence="2">Tyrosine specific protein phosphatases domain-containing protein</fullName>
    </recommendedName>
</protein>
<accession>A0ABP5APV1</accession>
<dbReference type="SUPFAM" id="SSF52799">
    <property type="entry name" value="(Phosphotyrosine protein) phosphatases II"/>
    <property type="match status" value="1"/>
</dbReference>
<dbReference type="PROSITE" id="PS00383">
    <property type="entry name" value="TYR_PHOSPHATASE_1"/>
    <property type="match status" value="1"/>
</dbReference>
<reference evidence="4" key="1">
    <citation type="journal article" date="2019" name="Int. J. Syst. Evol. Microbiol.">
        <title>The Global Catalogue of Microorganisms (GCM) 10K type strain sequencing project: providing services to taxonomists for standard genome sequencing and annotation.</title>
        <authorList>
            <consortium name="The Broad Institute Genomics Platform"/>
            <consortium name="The Broad Institute Genome Sequencing Center for Infectious Disease"/>
            <person name="Wu L."/>
            <person name="Ma J."/>
        </authorList>
    </citation>
    <scope>NUCLEOTIDE SEQUENCE [LARGE SCALE GENOMIC DNA]</scope>
    <source>
        <strain evidence="4">JCM 13316</strain>
    </source>
</reference>
<dbReference type="InterPro" id="IPR029021">
    <property type="entry name" value="Prot-tyrosine_phosphatase-like"/>
</dbReference>
<evidence type="ECO:0000256" key="1">
    <source>
        <dbReference type="ARBA" id="ARBA00009580"/>
    </source>
</evidence>
<sequence>MVGMGASACSLLINLGWMNSESPTRARPRGSMNTELPSSPQALAGIPPAVGGLFNFRDAAAGTGTPGLRRGMLFRSGALNDLDPAGLAELAAAGIGTVVDLREPMEIASAPDNVPAGTQMRNVPLYRGSLPVSEPIEAVYRHLLQNCARALTSAVGEVIRNLDGGVLVHCAAGKDRTGLVIALVLEVAGASRSAIVEDYSRTEAALPHSFRQVVLARLGDKISDPADMAIAVRLHLASPPEVLDSALQDLAKQSFEGETGAAAYLLRHGLGQDLLDRARVLLHGTGIPAA</sequence>
<keyword evidence="4" id="KW-1185">Reference proteome</keyword>
<organism evidence="3 4">
    <name type="scientific">Arthrobacter gandavensis</name>
    <dbReference type="NCBI Taxonomy" id="169960"/>
    <lineage>
        <taxon>Bacteria</taxon>
        <taxon>Bacillati</taxon>
        <taxon>Actinomycetota</taxon>
        <taxon>Actinomycetes</taxon>
        <taxon>Micrococcales</taxon>
        <taxon>Micrococcaceae</taxon>
        <taxon>Arthrobacter</taxon>
    </lineage>
</organism>
<dbReference type="Proteomes" id="UP001500784">
    <property type="component" value="Unassembled WGS sequence"/>
</dbReference>
<dbReference type="Gene3D" id="3.90.190.10">
    <property type="entry name" value="Protein tyrosine phosphatase superfamily"/>
    <property type="match status" value="1"/>
</dbReference>
<dbReference type="InterPro" id="IPR016130">
    <property type="entry name" value="Tyr_Pase_AS"/>
</dbReference>
<proteinExistence type="inferred from homology"/>
<comment type="caution">
    <text evidence="3">The sequence shown here is derived from an EMBL/GenBank/DDBJ whole genome shotgun (WGS) entry which is preliminary data.</text>
</comment>